<reference evidence="2" key="2">
    <citation type="submission" date="2021-01" db="UniProtKB">
        <authorList>
            <consortium name="EnsemblPlants"/>
        </authorList>
    </citation>
    <scope>IDENTIFICATION</scope>
</reference>
<dbReference type="InterPro" id="IPR026960">
    <property type="entry name" value="RVT-Znf"/>
</dbReference>
<organism evidence="2 3">
    <name type="scientific">Quercus lobata</name>
    <name type="common">Valley oak</name>
    <dbReference type="NCBI Taxonomy" id="97700"/>
    <lineage>
        <taxon>Eukaryota</taxon>
        <taxon>Viridiplantae</taxon>
        <taxon>Streptophyta</taxon>
        <taxon>Embryophyta</taxon>
        <taxon>Tracheophyta</taxon>
        <taxon>Spermatophyta</taxon>
        <taxon>Magnoliopsida</taxon>
        <taxon>eudicotyledons</taxon>
        <taxon>Gunneridae</taxon>
        <taxon>Pentapetalae</taxon>
        <taxon>rosids</taxon>
        <taxon>fabids</taxon>
        <taxon>Fagales</taxon>
        <taxon>Fagaceae</taxon>
        <taxon>Quercus</taxon>
    </lineage>
</organism>
<dbReference type="EnsemblPlants" id="QL05p029410:mrna">
    <property type="protein sequence ID" value="QL05p029410:mrna"/>
    <property type="gene ID" value="QL05p029410"/>
</dbReference>
<sequence length="135" mass="16150">MWSAYRMLMEAKTSALLSSSSPMSTHRIWKKIWKLKFPNKIRHFLWRAAKDSFPTKQNLRLRHIPIDDTCDGCSDQSESLMHCLWLCDQARAGSGFRCALFAMIAWFLWERRNRMRERQRTWQFHEVGDKAKELV</sequence>
<dbReference type="InParanoid" id="A0A7N2LPB7"/>
<evidence type="ECO:0000313" key="2">
    <source>
        <dbReference type="EnsemblPlants" id="QL05p029410:mrna"/>
    </source>
</evidence>
<evidence type="ECO:0000313" key="3">
    <source>
        <dbReference type="Proteomes" id="UP000594261"/>
    </source>
</evidence>
<dbReference type="Proteomes" id="UP000594261">
    <property type="component" value="Chromosome 5"/>
</dbReference>
<protein>
    <recommendedName>
        <fullName evidence="1">Reverse transcriptase zinc-binding domain-containing protein</fullName>
    </recommendedName>
</protein>
<proteinExistence type="predicted"/>
<dbReference type="Gramene" id="QL05p029410:mrna">
    <property type="protein sequence ID" value="QL05p029410:mrna"/>
    <property type="gene ID" value="QL05p029410"/>
</dbReference>
<dbReference type="EMBL" id="LRBV02000005">
    <property type="status" value="NOT_ANNOTATED_CDS"/>
    <property type="molecule type" value="Genomic_DNA"/>
</dbReference>
<evidence type="ECO:0000259" key="1">
    <source>
        <dbReference type="Pfam" id="PF13966"/>
    </source>
</evidence>
<keyword evidence="3" id="KW-1185">Reference proteome</keyword>
<accession>A0A7N2LPB7</accession>
<name>A0A7N2LPB7_QUELO</name>
<dbReference type="AlphaFoldDB" id="A0A7N2LPB7"/>
<dbReference type="Pfam" id="PF13966">
    <property type="entry name" value="zf-RVT"/>
    <property type="match status" value="1"/>
</dbReference>
<feature type="domain" description="Reverse transcriptase zinc-binding" evidence="1">
    <location>
        <begin position="4"/>
        <end position="91"/>
    </location>
</feature>
<reference evidence="2 3" key="1">
    <citation type="journal article" date="2016" name="G3 (Bethesda)">
        <title>First Draft Assembly and Annotation of the Genome of a California Endemic Oak Quercus lobata Nee (Fagaceae).</title>
        <authorList>
            <person name="Sork V.L."/>
            <person name="Fitz-Gibbon S.T."/>
            <person name="Puiu D."/>
            <person name="Crepeau M."/>
            <person name="Gugger P.F."/>
            <person name="Sherman R."/>
            <person name="Stevens K."/>
            <person name="Langley C.H."/>
            <person name="Pellegrini M."/>
            <person name="Salzberg S.L."/>
        </authorList>
    </citation>
    <scope>NUCLEOTIDE SEQUENCE [LARGE SCALE GENOMIC DNA]</scope>
    <source>
        <strain evidence="2 3">cv. SW786</strain>
    </source>
</reference>